<dbReference type="Pfam" id="PF08443">
    <property type="entry name" value="RimK"/>
    <property type="match status" value="1"/>
</dbReference>
<dbReference type="GO" id="GO:0046872">
    <property type="term" value="F:metal ion binding"/>
    <property type="evidence" value="ECO:0007669"/>
    <property type="project" value="InterPro"/>
</dbReference>
<dbReference type="AlphaFoldDB" id="A0A512DXA5"/>
<sequence>MSSHLIIVDKSSSFKFDRTDLEVLTTKDYIARPELVRTRNPKIVNLSRAYSYLGAGYYCSLLAEARSHKVIPSVKTILDLSQKSIYRYALAELEELLKRRLHKMAQPPEASFTLYSFFGSADDRRFQDLTRRTFDLFRCPMLKIQIRLKNDWHIHSLQPLSLDDLRADQEDHFRAALDAYTKSSWREPTEKPAPRYTMAILHNPKEALPPSSPKALQKFIKAGEALGITIELVEKKDYLRLAEYDALFIREDTSLDDHTYRFSKKAEKEGMVVIDDPNSILKCTNKVYLAELLKAHNLPAPKTVIVDRGKIPWLEQQIPYPIVLKIPDGSFSRGVYKVQNRGELEATAATLFEESDVILAQEFMYTEFDWRVAVLNRQPIFVCQYLMAKKHWQIVKHSTDGRFEQGSFKTMLVDEAPKAVVDIAVKAAGLIGNGLYGVDLKQNDRGIFVIEINDNPNIDTGVEDLRLKDELYKIIVREFIRRLDGRTNGEVARS</sequence>
<dbReference type="GO" id="GO:0009432">
    <property type="term" value="P:SOS response"/>
    <property type="evidence" value="ECO:0007669"/>
    <property type="project" value="TreeGrafter"/>
</dbReference>
<organism evidence="3 4">
    <name type="scientific">Skermanella aerolata</name>
    <dbReference type="NCBI Taxonomy" id="393310"/>
    <lineage>
        <taxon>Bacteria</taxon>
        <taxon>Pseudomonadati</taxon>
        <taxon>Pseudomonadota</taxon>
        <taxon>Alphaproteobacteria</taxon>
        <taxon>Rhodospirillales</taxon>
        <taxon>Azospirillaceae</taxon>
        <taxon>Skermanella</taxon>
    </lineage>
</organism>
<dbReference type="PANTHER" id="PTHR21621:SF0">
    <property type="entry name" value="BETA-CITRYLGLUTAMATE SYNTHASE B-RELATED"/>
    <property type="match status" value="1"/>
</dbReference>
<proteinExistence type="predicted"/>
<reference evidence="3 4" key="1">
    <citation type="submission" date="2019-07" db="EMBL/GenBank/DDBJ databases">
        <title>Whole genome shotgun sequence of Skermanella aerolata NBRC 106429.</title>
        <authorList>
            <person name="Hosoyama A."/>
            <person name="Uohara A."/>
            <person name="Ohji S."/>
            <person name="Ichikawa N."/>
        </authorList>
    </citation>
    <scope>NUCLEOTIDE SEQUENCE [LARGE SCALE GENOMIC DNA]</scope>
    <source>
        <strain evidence="3 4">NBRC 106429</strain>
    </source>
</reference>
<name>A0A512DXA5_9PROT</name>
<dbReference type="Gene3D" id="3.30.470.20">
    <property type="entry name" value="ATP-grasp fold, B domain"/>
    <property type="match status" value="1"/>
</dbReference>
<evidence type="ECO:0000259" key="2">
    <source>
        <dbReference type="PROSITE" id="PS50975"/>
    </source>
</evidence>
<dbReference type="Proteomes" id="UP000321523">
    <property type="component" value="Unassembled WGS sequence"/>
</dbReference>
<dbReference type="InterPro" id="IPR011761">
    <property type="entry name" value="ATP-grasp"/>
</dbReference>
<dbReference type="OrthoDB" id="9800957at2"/>
<comment type="caution">
    <text evidence="3">The sequence shown here is derived from an EMBL/GenBank/DDBJ whole genome shotgun (WGS) entry which is preliminary data.</text>
</comment>
<dbReference type="Gene3D" id="3.30.1490.20">
    <property type="entry name" value="ATP-grasp fold, A domain"/>
    <property type="match status" value="1"/>
</dbReference>
<accession>A0A512DXA5</accession>
<keyword evidence="1" id="KW-0547">Nucleotide-binding</keyword>
<protein>
    <recommendedName>
        <fullName evidence="2">ATP-grasp domain-containing protein</fullName>
    </recommendedName>
</protein>
<dbReference type="EMBL" id="BJYZ01000025">
    <property type="protein sequence ID" value="GEO41107.1"/>
    <property type="molecule type" value="Genomic_DNA"/>
</dbReference>
<evidence type="ECO:0000313" key="4">
    <source>
        <dbReference type="Proteomes" id="UP000321523"/>
    </source>
</evidence>
<feature type="domain" description="ATP-grasp" evidence="2">
    <location>
        <begin position="290"/>
        <end position="480"/>
    </location>
</feature>
<dbReference type="SUPFAM" id="SSF56059">
    <property type="entry name" value="Glutathione synthetase ATP-binding domain-like"/>
    <property type="match status" value="1"/>
</dbReference>
<dbReference type="GO" id="GO:0005737">
    <property type="term" value="C:cytoplasm"/>
    <property type="evidence" value="ECO:0007669"/>
    <property type="project" value="TreeGrafter"/>
</dbReference>
<dbReference type="InterPro" id="IPR025839">
    <property type="entry name" value="RLAN_dom"/>
</dbReference>
<gene>
    <name evidence="3" type="ORF">SAE02_52550</name>
</gene>
<dbReference type="Pfam" id="PF14401">
    <property type="entry name" value="RLAN"/>
    <property type="match status" value="1"/>
</dbReference>
<evidence type="ECO:0000313" key="3">
    <source>
        <dbReference type="EMBL" id="GEO41107.1"/>
    </source>
</evidence>
<dbReference type="GO" id="GO:0018169">
    <property type="term" value="F:ribosomal S6-glutamic acid ligase activity"/>
    <property type="evidence" value="ECO:0007669"/>
    <property type="project" value="TreeGrafter"/>
</dbReference>
<dbReference type="InterPro" id="IPR013815">
    <property type="entry name" value="ATP_grasp_subdomain_1"/>
</dbReference>
<dbReference type="RefSeq" id="WP_044431976.1">
    <property type="nucleotide sequence ID" value="NZ_BJYZ01000025.1"/>
</dbReference>
<dbReference type="GO" id="GO:0005524">
    <property type="term" value="F:ATP binding"/>
    <property type="evidence" value="ECO:0007669"/>
    <property type="project" value="UniProtKB-UniRule"/>
</dbReference>
<keyword evidence="4" id="KW-1185">Reference proteome</keyword>
<keyword evidence="1" id="KW-0067">ATP-binding</keyword>
<dbReference type="PANTHER" id="PTHR21621">
    <property type="entry name" value="RIBOSOMAL PROTEIN S6 MODIFICATION PROTEIN"/>
    <property type="match status" value="1"/>
</dbReference>
<evidence type="ECO:0000256" key="1">
    <source>
        <dbReference type="PROSITE-ProRule" id="PRU00409"/>
    </source>
</evidence>
<dbReference type="InterPro" id="IPR013651">
    <property type="entry name" value="ATP-grasp_RimK-type"/>
</dbReference>
<dbReference type="PROSITE" id="PS50975">
    <property type="entry name" value="ATP_GRASP"/>
    <property type="match status" value="1"/>
</dbReference>